<dbReference type="RefSeq" id="WP_120571888.1">
    <property type="nucleotide sequence ID" value="NZ_CP024087.1"/>
</dbReference>
<dbReference type="InterPro" id="IPR036513">
    <property type="entry name" value="STAS_dom_sf"/>
</dbReference>
<feature type="domain" description="STAS" evidence="1">
    <location>
        <begin position="1"/>
        <end position="68"/>
    </location>
</feature>
<dbReference type="CDD" id="cd07043">
    <property type="entry name" value="STAS_anti-anti-sigma_factors"/>
    <property type="match status" value="1"/>
</dbReference>
<reference evidence="2 3" key="1">
    <citation type="submission" date="2017-10" db="EMBL/GenBank/DDBJ databases">
        <title>Integration of genomic and chemical information greatly accelerates assignment of the full stereostructure of myelolactone, a potent inhibitor of myeloma from a marine-derived Micromonospora.</title>
        <authorList>
            <person name="Kim M.C."/>
            <person name="Machado H."/>
            <person name="Jensen P.R."/>
            <person name="Fenical W."/>
        </authorList>
    </citation>
    <scope>NUCLEOTIDE SEQUENCE [LARGE SCALE GENOMIC DNA]</scope>
    <source>
        <strain evidence="2 3">CNY-010</strain>
    </source>
</reference>
<protein>
    <recommendedName>
        <fullName evidence="1">STAS domain-containing protein</fullName>
    </recommendedName>
</protein>
<dbReference type="Proteomes" id="UP000267804">
    <property type="component" value="Chromosome"/>
</dbReference>
<dbReference type="PROSITE" id="PS50801">
    <property type="entry name" value="STAS"/>
    <property type="match status" value="1"/>
</dbReference>
<name>A0A386WRP3_9ACTN</name>
<dbReference type="InterPro" id="IPR002645">
    <property type="entry name" value="STAS_dom"/>
</dbReference>
<evidence type="ECO:0000313" key="2">
    <source>
        <dbReference type="EMBL" id="AYF30070.1"/>
    </source>
</evidence>
<dbReference type="KEGG" id="mtua:CSH63_21975"/>
<evidence type="ECO:0000259" key="1">
    <source>
        <dbReference type="PROSITE" id="PS50801"/>
    </source>
</evidence>
<sequence>MISPSVDDLRSRLNTRSGHPVVELDLAAVTFIDSTVISVRVIAHHAAKTAGGRLVLINCTGQVRRVLKTQASCRCSAPTTPPARRRRATSDQVPRCPAMFRLAKPGWRC</sequence>
<dbReference type="SUPFAM" id="SSF52091">
    <property type="entry name" value="SpoIIaa-like"/>
    <property type="match status" value="1"/>
</dbReference>
<dbReference type="Gene3D" id="3.30.750.24">
    <property type="entry name" value="STAS domain"/>
    <property type="match status" value="1"/>
</dbReference>
<evidence type="ECO:0000313" key="3">
    <source>
        <dbReference type="Proteomes" id="UP000267804"/>
    </source>
</evidence>
<accession>A0A386WRP3</accession>
<dbReference type="AlphaFoldDB" id="A0A386WRP3"/>
<dbReference type="Pfam" id="PF01740">
    <property type="entry name" value="STAS"/>
    <property type="match status" value="1"/>
</dbReference>
<dbReference type="EMBL" id="CP024087">
    <property type="protein sequence ID" value="AYF30070.1"/>
    <property type="molecule type" value="Genomic_DNA"/>
</dbReference>
<organism evidence="2 3">
    <name type="scientific">Micromonospora tulbaghiae</name>
    <dbReference type="NCBI Taxonomy" id="479978"/>
    <lineage>
        <taxon>Bacteria</taxon>
        <taxon>Bacillati</taxon>
        <taxon>Actinomycetota</taxon>
        <taxon>Actinomycetes</taxon>
        <taxon>Micromonosporales</taxon>
        <taxon>Micromonosporaceae</taxon>
        <taxon>Micromonospora</taxon>
    </lineage>
</organism>
<proteinExistence type="predicted"/>
<gene>
    <name evidence="2" type="ORF">CSH63_21975</name>
</gene>